<accession>A0AAE0DAE1</accession>
<dbReference type="Proteomes" id="UP001281614">
    <property type="component" value="Unassembled WGS sequence"/>
</dbReference>
<reference evidence="1" key="1">
    <citation type="submission" date="2023-02" db="EMBL/GenBank/DDBJ databases">
        <title>Colletotrichum kahawae CIFC_Que2 genome sequencing and assembly.</title>
        <authorList>
            <person name="Baroncelli R."/>
        </authorList>
    </citation>
    <scope>NUCLEOTIDE SEQUENCE</scope>
    <source>
        <strain evidence="1">CIFC_Que2</strain>
    </source>
</reference>
<gene>
    <name evidence="1" type="ORF">CKAH01_14331</name>
</gene>
<proteinExistence type="predicted"/>
<protein>
    <submittedName>
        <fullName evidence="1">Uncharacterized protein</fullName>
    </submittedName>
</protein>
<comment type="caution">
    <text evidence="1">The sequence shown here is derived from an EMBL/GenBank/DDBJ whole genome shotgun (WGS) entry which is preliminary data.</text>
</comment>
<dbReference type="AlphaFoldDB" id="A0AAE0DAE1"/>
<sequence>MDFLYPDGGGLSRGHQRQITPIIGAMMETRAKGRLV</sequence>
<evidence type="ECO:0000313" key="2">
    <source>
        <dbReference type="Proteomes" id="UP001281614"/>
    </source>
</evidence>
<evidence type="ECO:0000313" key="1">
    <source>
        <dbReference type="EMBL" id="KAK2771409.1"/>
    </source>
</evidence>
<dbReference type="EMBL" id="VYYT01000080">
    <property type="protein sequence ID" value="KAK2771409.1"/>
    <property type="molecule type" value="Genomic_DNA"/>
</dbReference>
<keyword evidence="2" id="KW-1185">Reference proteome</keyword>
<name>A0AAE0DAE1_COLKA</name>
<organism evidence="1 2">
    <name type="scientific">Colletotrichum kahawae</name>
    <name type="common">Coffee berry disease fungus</name>
    <dbReference type="NCBI Taxonomy" id="34407"/>
    <lineage>
        <taxon>Eukaryota</taxon>
        <taxon>Fungi</taxon>
        <taxon>Dikarya</taxon>
        <taxon>Ascomycota</taxon>
        <taxon>Pezizomycotina</taxon>
        <taxon>Sordariomycetes</taxon>
        <taxon>Hypocreomycetidae</taxon>
        <taxon>Glomerellales</taxon>
        <taxon>Glomerellaceae</taxon>
        <taxon>Colletotrichum</taxon>
        <taxon>Colletotrichum gloeosporioides species complex</taxon>
    </lineage>
</organism>